<name>A0A8H7F479_AGABI</name>
<reference evidence="1 2" key="1">
    <citation type="journal article" name="Sci. Rep.">
        <title>Telomere-to-telomere assembled and centromere annotated genomes of the two main subspecies of the button mushroom Agaricus bisporus reveal especially polymorphic chromosome ends.</title>
        <authorList>
            <person name="Sonnenberg A.S.M."/>
            <person name="Sedaghat-Telgerd N."/>
            <person name="Lavrijssen B."/>
            <person name="Ohm R.A."/>
            <person name="Hendrickx P.M."/>
            <person name="Scholtmeijer K."/>
            <person name="Baars J.J.P."/>
            <person name="van Peer A."/>
        </authorList>
    </citation>
    <scope>NUCLEOTIDE SEQUENCE [LARGE SCALE GENOMIC DNA]</scope>
    <source>
        <strain evidence="1 2">H119_p4</strain>
    </source>
</reference>
<organism evidence="1 2">
    <name type="scientific">Agaricus bisporus var. burnettii</name>
    <dbReference type="NCBI Taxonomy" id="192524"/>
    <lineage>
        <taxon>Eukaryota</taxon>
        <taxon>Fungi</taxon>
        <taxon>Dikarya</taxon>
        <taxon>Basidiomycota</taxon>
        <taxon>Agaricomycotina</taxon>
        <taxon>Agaricomycetes</taxon>
        <taxon>Agaricomycetidae</taxon>
        <taxon>Agaricales</taxon>
        <taxon>Agaricineae</taxon>
        <taxon>Agaricaceae</taxon>
        <taxon>Agaricus</taxon>
    </lineage>
</organism>
<proteinExistence type="predicted"/>
<sequence>MWSRIKCRVLTTSFNGRGSDDSLFLRRPRNRSSVNIERIATHGFSIIQIPSPIRITPADQLYPVIIQIS</sequence>
<evidence type="ECO:0000313" key="1">
    <source>
        <dbReference type="EMBL" id="KAF7776556.1"/>
    </source>
</evidence>
<gene>
    <name evidence="1" type="ORF">Agabi119p4_4949</name>
</gene>
<comment type="caution">
    <text evidence="1">The sequence shown here is derived from an EMBL/GenBank/DDBJ whole genome shotgun (WGS) entry which is preliminary data.</text>
</comment>
<evidence type="ECO:0000313" key="2">
    <source>
        <dbReference type="Proteomes" id="UP000629468"/>
    </source>
</evidence>
<accession>A0A8H7F479</accession>
<dbReference type="Proteomes" id="UP000629468">
    <property type="component" value="Unassembled WGS sequence"/>
</dbReference>
<dbReference type="AlphaFoldDB" id="A0A8H7F479"/>
<protein>
    <submittedName>
        <fullName evidence="1">Uncharacterized protein</fullName>
    </submittedName>
</protein>
<dbReference type="EMBL" id="JABXXO010000006">
    <property type="protein sequence ID" value="KAF7776556.1"/>
    <property type="molecule type" value="Genomic_DNA"/>
</dbReference>